<evidence type="ECO:0000256" key="1">
    <source>
        <dbReference type="ARBA" id="ARBA00022741"/>
    </source>
</evidence>
<proteinExistence type="predicted"/>
<evidence type="ECO:0000256" key="2">
    <source>
        <dbReference type="ARBA" id="ARBA00022840"/>
    </source>
</evidence>
<dbReference type="SUPFAM" id="SSF52540">
    <property type="entry name" value="P-loop containing nucleoside triphosphate hydrolases"/>
    <property type="match status" value="1"/>
</dbReference>
<reference evidence="4" key="1">
    <citation type="thesis" date="2020" institute="ProQuest LLC" country="789 East Eisenhower Parkway, Ann Arbor, MI, USA">
        <title>Comparative Genomics and Chromosome Evolution.</title>
        <authorList>
            <person name="Mudd A.B."/>
        </authorList>
    </citation>
    <scope>NUCLEOTIDE SEQUENCE</scope>
    <source>
        <strain evidence="4">HN-11 Male</strain>
        <tissue evidence="4">Kidney and liver</tissue>
    </source>
</reference>
<sequence>MCVFCGQVGIVGRTGAGKSSLTLGLFRILEPATGAIHIDGVDISKLGLHELRSKITIIPQDPVLFFGSLRMNLDPFDNYSDEEIWTAIELAHLKSFVSNLPDGLNHMCSEGGENLRYGL</sequence>
<dbReference type="AlphaFoldDB" id="A0A8J6BJA6"/>
<organism evidence="4 5">
    <name type="scientific">Eleutherodactylus coqui</name>
    <name type="common">Puerto Rican coqui</name>
    <dbReference type="NCBI Taxonomy" id="57060"/>
    <lineage>
        <taxon>Eukaryota</taxon>
        <taxon>Metazoa</taxon>
        <taxon>Chordata</taxon>
        <taxon>Craniata</taxon>
        <taxon>Vertebrata</taxon>
        <taxon>Euteleostomi</taxon>
        <taxon>Amphibia</taxon>
        <taxon>Batrachia</taxon>
        <taxon>Anura</taxon>
        <taxon>Neobatrachia</taxon>
        <taxon>Hyloidea</taxon>
        <taxon>Eleutherodactylidae</taxon>
        <taxon>Eleutherodactylinae</taxon>
        <taxon>Eleutherodactylus</taxon>
        <taxon>Eleutherodactylus</taxon>
    </lineage>
</organism>
<evidence type="ECO:0000313" key="4">
    <source>
        <dbReference type="EMBL" id="KAG9466129.1"/>
    </source>
</evidence>
<dbReference type="PANTHER" id="PTHR24223">
    <property type="entry name" value="ATP-BINDING CASSETTE SUB-FAMILY C"/>
    <property type="match status" value="1"/>
</dbReference>
<gene>
    <name evidence="4" type="ORF">GDO78_017169</name>
</gene>
<dbReference type="GO" id="GO:0016887">
    <property type="term" value="F:ATP hydrolysis activity"/>
    <property type="evidence" value="ECO:0007669"/>
    <property type="project" value="InterPro"/>
</dbReference>
<dbReference type="EMBL" id="WNTK01002334">
    <property type="protein sequence ID" value="KAG9466129.1"/>
    <property type="molecule type" value="Genomic_DNA"/>
</dbReference>
<dbReference type="Proteomes" id="UP000770717">
    <property type="component" value="Unassembled WGS sequence"/>
</dbReference>
<dbReference type="Gene3D" id="3.40.50.300">
    <property type="entry name" value="P-loop containing nucleotide triphosphate hydrolases"/>
    <property type="match status" value="1"/>
</dbReference>
<dbReference type="Pfam" id="PF00005">
    <property type="entry name" value="ABC_tran"/>
    <property type="match status" value="1"/>
</dbReference>
<dbReference type="InterPro" id="IPR050173">
    <property type="entry name" value="ABC_transporter_C-like"/>
</dbReference>
<keyword evidence="1" id="KW-0547">Nucleotide-binding</keyword>
<evidence type="ECO:0000313" key="5">
    <source>
        <dbReference type="Proteomes" id="UP000770717"/>
    </source>
</evidence>
<evidence type="ECO:0000259" key="3">
    <source>
        <dbReference type="Pfam" id="PF00005"/>
    </source>
</evidence>
<feature type="domain" description="ABC transporter" evidence="3">
    <location>
        <begin position="8"/>
        <end position="111"/>
    </location>
</feature>
<dbReference type="GO" id="GO:0005524">
    <property type="term" value="F:ATP binding"/>
    <property type="evidence" value="ECO:0007669"/>
    <property type="project" value="UniProtKB-KW"/>
</dbReference>
<dbReference type="GO" id="GO:0008559">
    <property type="term" value="F:ABC-type xenobiotic transporter activity"/>
    <property type="evidence" value="ECO:0007669"/>
    <property type="project" value="TreeGrafter"/>
</dbReference>
<dbReference type="PANTHER" id="PTHR24223:SF457">
    <property type="entry name" value="ABC-TYPE GLUTATHIONE-S-CONJUGATE TRANSPORTER"/>
    <property type="match status" value="1"/>
</dbReference>
<name>A0A8J6BJA6_ELECQ</name>
<comment type="caution">
    <text evidence="4">The sequence shown here is derived from an EMBL/GenBank/DDBJ whole genome shotgun (WGS) entry which is preliminary data.</text>
</comment>
<dbReference type="OrthoDB" id="6500128at2759"/>
<accession>A0A8J6BJA6</accession>
<keyword evidence="2" id="KW-0067">ATP-binding</keyword>
<keyword evidence="5" id="KW-1185">Reference proteome</keyword>
<dbReference type="InterPro" id="IPR027417">
    <property type="entry name" value="P-loop_NTPase"/>
</dbReference>
<protein>
    <recommendedName>
        <fullName evidence="3">ABC transporter domain-containing protein</fullName>
    </recommendedName>
</protein>
<dbReference type="GO" id="GO:0034634">
    <property type="term" value="F:glutathione transmembrane transporter activity"/>
    <property type="evidence" value="ECO:0007669"/>
    <property type="project" value="TreeGrafter"/>
</dbReference>
<dbReference type="InterPro" id="IPR003439">
    <property type="entry name" value="ABC_transporter-like_ATP-bd"/>
</dbReference>
<dbReference type="GO" id="GO:0016323">
    <property type="term" value="C:basolateral plasma membrane"/>
    <property type="evidence" value="ECO:0007669"/>
    <property type="project" value="TreeGrafter"/>
</dbReference>